<keyword evidence="10" id="KW-1185">Reference proteome</keyword>
<comment type="caution">
    <text evidence="9">The sequence shown here is derived from an EMBL/GenBank/DDBJ whole genome shotgun (WGS) entry which is preliminary data.</text>
</comment>
<evidence type="ECO:0000256" key="1">
    <source>
        <dbReference type="ARBA" id="ARBA00000707"/>
    </source>
</evidence>
<evidence type="ECO:0000256" key="4">
    <source>
        <dbReference type="ARBA" id="ARBA00022670"/>
    </source>
</evidence>
<evidence type="ECO:0000259" key="8">
    <source>
        <dbReference type="PROSITE" id="PS50235"/>
    </source>
</evidence>
<dbReference type="GO" id="GO:0005634">
    <property type="term" value="C:nucleus"/>
    <property type="evidence" value="ECO:0007669"/>
    <property type="project" value="TreeGrafter"/>
</dbReference>
<evidence type="ECO:0000313" key="10">
    <source>
        <dbReference type="Proteomes" id="UP000789342"/>
    </source>
</evidence>
<feature type="domain" description="USP" evidence="8">
    <location>
        <begin position="1"/>
        <end position="177"/>
    </location>
</feature>
<dbReference type="Pfam" id="PF00443">
    <property type="entry name" value="UCH"/>
    <property type="match status" value="1"/>
</dbReference>
<accession>A0A9N8ZMJ9</accession>
<reference evidence="9" key="1">
    <citation type="submission" date="2021-06" db="EMBL/GenBank/DDBJ databases">
        <authorList>
            <person name="Kallberg Y."/>
            <person name="Tangrot J."/>
            <person name="Rosling A."/>
        </authorList>
    </citation>
    <scope>NUCLEOTIDE SEQUENCE</scope>
    <source>
        <strain evidence="9">CL551</strain>
    </source>
</reference>
<comment type="catalytic activity">
    <reaction evidence="1">
        <text>Thiol-dependent hydrolysis of ester, thioester, amide, peptide and isopeptide bonds formed by the C-terminal Gly of ubiquitin (a 76-residue protein attached to proteins as an intracellular targeting signal).</text>
        <dbReference type="EC" id="3.4.19.12"/>
    </reaction>
</comment>
<proteinExistence type="inferred from homology"/>
<evidence type="ECO:0000256" key="2">
    <source>
        <dbReference type="ARBA" id="ARBA00009085"/>
    </source>
</evidence>
<evidence type="ECO:0000256" key="5">
    <source>
        <dbReference type="ARBA" id="ARBA00022786"/>
    </source>
</evidence>
<dbReference type="GO" id="GO:0005829">
    <property type="term" value="C:cytosol"/>
    <property type="evidence" value="ECO:0007669"/>
    <property type="project" value="TreeGrafter"/>
</dbReference>
<dbReference type="EC" id="3.4.19.12" evidence="3"/>
<comment type="similarity">
    <text evidence="2">Belongs to the peptidase C19 family.</text>
</comment>
<organism evidence="9 10">
    <name type="scientific">Acaulospora morrowiae</name>
    <dbReference type="NCBI Taxonomy" id="94023"/>
    <lineage>
        <taxon>Eukaryota</taxon>
        <taxon>Fungi</taxon>
        <taxon>Fungi incertae sedis</taxon>
        <taxon>Mucoromycota</taxon>
        <taxon>Glomeromycotina</taxon>
        <taxon>Glomeromycetes</taxon>
        <taxon>Diversisporales</taxon>
        <taxon>Acaulosporaceae</taxon>
        <taxon>Acaulospora</taxon>
    </lineage>
</organism>
<gene>
    <name evidence="9" type="ORF">AMORRO_LOCUS3232</name>
</gene>
<dbReference type="InterPro" id="IPR028889">
    <property type="entry name" value="USP"/>
</dbReference>
<dbReference type="PANTHER" id="PTHR24006">
    <property type="entry name" value="UBIQUITIN CARBOXYL-TERMINAL HYDROLASE"/>
    <property type="match status" value="1"/>
</dbReference>
<dbReference type="PROSITE" id="PS50235">
    <property type="entry name" value="USP_3"/>
    <property type="match status" value="1"/>
</dbReference>
<dbReference type="GO" id="GO:0006508">
    <property type="term" value="P:proteolysis"/>
    <property type="evidence" value="ECO:0007669"/>
    <property type="project" value="UniProtKB-KW"/>
</dbReference>
<keyword evidence="5" id="KW-0833">Ubl conjugation pathway</keyword>
<dbReference type="SUPFAM" id="SSF54001">
    <property type="entry name" value="Cysteine proteinases"/>
    <property type="match status" value="1"/>
</dbReference>
<dbReference type="Proteomes" id="UP000789342">
    <property type="component" value="Unassembled WGS sequence"/>
</dbReference>
<dbReference type="OrthoDB" id="2020758at2759"/>
<keyword evidence="7" id="KW-0788">Thiol protease</keyword>
<dbReference type="InterPro" id="IPR018200">
    <property type="entry name" value="USP_CS"/>
</dbReference>
<keyword evidence="4" id="KW-0645">Protease</keyword>
<dbReference type="GO" id="GO:0016579">
    <property type="term" value="P:protein deubiquitination"/>
    <property type="evidence" value="ECO:0007669"/>
    <property type="project" value="InterPro"/>
</dbReference>
<keyword evidence="6" id="KW-0378">Hydrolase</keyword>
<evidence type="ECO:0000313" key="9">
    <source>
        <dbReference type="EMBL" id="CAG8500597.1"/>
    </source>
</evidence>
<dbReference type="GO" id="GO:0004843">
    <property type="term" value="F:cysteine-type deubiquitinase activity"/>
    <property type="evidence" value="ECO:0007669"/>
    <property type="project" value="UniProtKB-EC"/>
</dbReference>
<dbReference type="AlphaFoldDB" id="A0A9N8ZMJ9"/>
<dbReference type="Gene3D" id="3.90.70.10">
    <property type="entry name" value="Cysteine proteinases"/>
    <property type="match status" value="1"/>
</dbReference>
<dbReference type="PANTHER" id="PTHR24006:SF888">
    <property type="entry name" value="UBIQUITIN CARBOXYL-TERMINAL HYDROLASE 30"/>
    <property type="match status" value="1"/>
</dbReference>
<dbReference type="EMBL" id="CAJVPV010001537">
    <property type="protein sequence ID" value="CAG8500597.1"/>
    <property type="molecule type" value="Genomic_DNA"/>
</dbReference>
<name>A0A9N8ZMJ9_9GLOM</name>
<sequence>MFGEDFQELRLVVWEEEVTKLVHMNFLASKQTMFAKLPKVMALHFSRSIYLQNGMTLKNPCRVLFPEKIDLTQYTTTGYLATMPSEPLSSPPSPSSSLSSPILSPFADIDGAQPDGIHYRLKAIIAHIGDHKLGHFVTYRRQEGQDSWWRLSDESIEEVKLSKVLEQEAYMLFYERENI</sequence>
<evidence type="ECO:0000256" key="6">
    <source>
        <dbReference type="ARBA" id="ARBA00022801"/>
    </source>
</evidence>
<evidence type="ECO:0000256" key="3">
    <source>
        <dbReference type="ARBA" id="ARBA00012759"/>
    </source>
</evidence>
<evidence type="ECO:0000256" key="7">
    <source>
        <dbReference type="ARBA" id="ARBA00022807"/>
    </source>
</evidence>
<protein>
    <recommendedName>
        <fullName evidence="3">ubiquitinyl hydrolase 1</fullName>
        <ecNumber evidence="3">3.4.19.12</ecNumber>
    </recommendedName>
</protein>
<dbReference type="InterPro" id="IPR001394">
    <property type="entry name" value="Peptidase_C19_UCH"/>
</dbReference>
<dbReference type="InterPro" id="IPR038765">
    <property type="entry name" value="Papain-like_cys_pep_sf"/>
</dbReference>
<dbReference type="InterPro" id="IPR050164">
    <property type="entry name" value="Peptidase_C19"/>
</dbReference>
<dbReference type="PROSITE" id="PS00973">
    <property type="entry name" value="USP_2"/>
    <property type="match status" value="1"/>
</dbReference>